<reference evidence="1 2" key="1">
    <citation type="submission" date="2017-03" db="EMBL/GenBank/DDBJ databases">
        <title>Genomes of endolithic fungi from Antarctica.</title>
        <authorList>
            <person name="Coleine C."/>
            <person name="Masonjones S."/>
            <person name="Stajich J.E."/>
        </authorList>
    </citation>
    <scope>NUCLEOTIDE SEQUENCE [LARGE SCALE GENOMIC DNA]</scope>
    <source>
        <strain evidence="1 2">CCFEE 5187</strain>
    </source>
</reference>
<feature type="non-terminal residue" evidence="1">
    <location>
        <position position="54"/>
    </location>
</feature>
<proteinExistence type="predicted"/>
<name>A0A4U0TLN1_9PEZI</name>
<sequence length="54" mass="6298">HKSQVFELLLEETRDWRENVKTEPNLKRYGTIGTRETALLLTERSKRASSAPLK</sequence>
<organism evidence="1 2">
    <name type="scientific">Cryomyces minteri</name>
    <dbReference type="NCBI Taxonomy" id="331657"/>
    <lineage>
        <taxon>Eukaryota</taxon>
        <taxon>Fungi</taxon>
        <taxon>Dikarya</taxon>
        <taxon>Ascomycota</taxon>
        <taxon>Pezizomycotina</taxon>
        <taxon>Dothideomycetes</taxon>
        <taxon>Dothideomycetes incertae sedis</taxon>
        <taxon>Cryomyces</taxon>
    </lineage>
</organism>
<dbReference type="EMBL" id="NAJN01004332">
    <property type="protein sequence ID" value="TKA22863.1"/>
    <property type="molecule type" value="Genomic_DNA"/>
</dbReference>
<dbReference type="AlphaFoldDB" id="A0A4U0TLN1"/>
<protein>
    <submittedName>
        <fullName evidence="1">Uncharacterized protein</fullName>
    </submittedName>
</protein>
<comment type="caution">
    <text evidence="1">The sequence shown here is derived from an EMBL/GenBank/DDBJ whole genome shotgun (WGS) entry which is preliminary data.</text>
</comment>
<evidence type="ECO:0000313" key="2">
    <source>
        <dbReference type="Proteomes" id="UP000308768"/>
    </source>
</evidence>
<evidence type="ECO:0000313" key="1">
    <source>
        <dbReference type="EMBL" id="TKA22863.1"/>
    </source>
</evidence>
<accession>A0A4U0TLN1</accession>
<dbReference type="OrthoDB" id="424012at2759"/>
<gene>
    <name evidence="1" type="ORF">B0A49_13846</name>
</gene>
<feature type="non-terminal residue" evidence="1">
    <location>
        <position position="1"/>
    </location>
</feature>
<keyword evidence="2" id="KW-1185">Reference proteome</keyword>
<dbReference type="Proteomes" id="UP000308768">
    <property type="component" value="Unassembled WGS sequence"/>
</dbReference>